<dbReference type="InterPro" id="IPR035937">
    <property type="entry name" value="FPG_N"/>
</dbReference>
<comment type="similarity">
    <text evidence="2">Belongs to the FPG family.</text>
</comment>
<evidence type="ECO:0000256" key="3">
    <source>
        <dbReference type="ARBA" id="ARBA00022763"/>
    </source>
</evidence>
<keyword evidence="3" id="KW-0227">DNA damage</keyword>
<dbReference type="AlphaFoldDB" id="A0A7S2ZJE0"/>
<dbReference type="GO" id="GO:0008270">
    <property type="term" value="F:zinc ion binding"/>
    <property type="evidence" value="ECO:0007669"/>
    <property type="project" value="InterPro"/>
</dbReference>
<keyword evidence="6" id="KW-0234">DNA repair</keyword>
<dbReference type="GO" id="GO:0003906">
    <property type="term" value="F:DNA-(apurinic or apyrimidinic site) endonuclease activity"/>
    <property type="evidence" value="ECO:0007669"/>
    <property type="project" value="InterPro"/>
</dbReference>
<evidence type="ECO:0000256" key="4">
    <source>
        <dbReference type="ARBA" id="ARBA00022801"/>
    </source>
</evidence>
<dbReference type="Gene3D" id="3.20.190.10">
    <property type="entry name" value="MutM-like, N-terminal"/>
    <property type="match status" value="1"/>
</dbReference>
<dbReference type="InterPro" id="IPR012319">
    <property type="entry name" value="FPG_cat"/>
</dbReference>
<dbReference type="PANTHER" id="PTHR22993">
    <property type="entry name" value="FORMAMIDOPYRIMIDINE-DNA GLYCOSYLASE"/>
    <property type="match status" value="1"/>
</dbReference>
<evidence type="ECO:0000256" key="2">
    <source>
        <dbReference type="ARBA" id="ARBA00009409"/>
    </source>
</evidence>
<dbReference type="PROSITE" id="PS51068">
    <property type="entry name" value="FPG_CAT"/>
    <property type="match status" value="1"/>
</dbReference>
<evidence type="ECO:0000313" key="11">
    <source>
        <dbReference type="EMBL" id="CAE0042073.1"/>
    </source>
</evidence>
<evidence type="ECO:0000256" key="8">
    <source>
        <dbReference type="ARBA" id="ARBA00023268"/>
    </source>
</evidence>
<proteinExistence type="inferred from homology"/>
<dbReference type="GO" id="GO:0016829">
    <property type="term" value="F:lyase activity"/>
    <property type="evidence" value="ECO:0007669"/>
    <property type="project" value="UniProtKB-KW"/>
</dbReference>
<organism evidence="11">
    <name type="scientific">Rhodosorus marinus</name>
    <dbReference type="NCBI Taxonomy" id="101924"/>
    <lineage>
        <taxon>Eukaryota</taxon>
        <taxon>Rhodophyta</taxon>
        <taxon>Stylonematophyceae</taxon>
        <taxon>Stylonematales</taxon>
        <taxon>Stylonemataceae</taxon>
        <taxon>Rhodosorus</taxon>
    </lineage>
</organism>
<dbReference type="SMART" id="SM01232">
    <property type="entry name" value="H2TH"/>
    <property type="match status" value="1"/>
</dbReference>
<dbReference type="InterPro" id="IPR015886">
    <property type="entry name" value="H2TH_FPG"/>
</dbReference>
<dbReference type="SUPFAM" id="SSF46946">
    <property type="entry name" value="S13-like H2TH domain"/>
    <property type="match status" value="1"/>
</dbReference>
<dbReference type="GO" id="GO:0008534">
    <property type="term" value="F:oxidized purine nucleobase lesion DNA N-glycosylase activity"/>
    <property type="evidence" value="ECO:0007669"/>
    <property type="project" value="UniProtKB-EC"/>
</dbReference>
<feature type="domain" description="Formamidopyrimidine-DNA glycosylase catalytic" evidence="10">
    <location>
        <begin position="27"/>
        <end position="140"/>
    </location>
</feature>
<accession>A0A7S2ZJE0</accession>
<reference evidence="11" key="1">
    <citation type="submission" date="2021-01" db="EMBL/GenBank/DDBJ databases">
        <authorList>
            <person name="Corre E."/>
            <person name="Pelletier E."/>
            <person name="Niang G."/>
            <person name="Scheremetjew M."/>
            <person name="Finn R."/>
            <person name="Kale V."/>
            <person name="Holt S."/>
            <person name="Cochrane G."/>
            <person name="Meng A."/>
            <person name="Brown T."/>
            <person name="Cohen L."/>
        </authorList>
    </citation>
    <scope>NUCLEOTIDE SEQUENCE</scope>
    <source>
        <strain evidence="11">CCMP 769</strain>
    </source>
</reference>
<protein>
    <recommendedName>
        <fullName evidence="10">Formamidopyrimidine-DNA glycosylase catalytic domain-containing protein</fullName>
    </recommendedName>
</protein>
<keyword evidence="8" id="KW-0511">Multifunctional enzyme</keyword>
<keyword evidence="4" id="KW-0378">Hydrolase</keyword>
<evidence type="ECO:0000256" key="5">
    <source>
        <dbReference type="ARBA" id="ARBA00023125"/>
    </source>
</evidence>
<dbReference type="EMBL" id="HBHW01012816">
    <property type="protein sequence ID" value="CAE0042073.1"/>
    <property type="molecule type" value="Transcribed_RNA"/>
</dbReference>
<dbReference type="GO" id="GO:0006284">
    <property type="term" value="P:base-excision repair"/>
    <property type="evidence" value="ECO:0007669"/>
    <property type="project" value="InterPro"/>
</dbReference>
<evidence type="ECO:0000256" key="1">
    <source>
        <dbReference type="ARBA" id="ARBA00001668"/>
    </source>
</evidence>
<dbReference type="Pfam" id="PF06831">
    <property type="entry name" value="H2TH"/>
    <property type="match status" value="1"/>
</dbReference>
<dbReference type="PANTHER" id="PTHR22993:SF9">
    <property type="entry name" value="FORMAMIDOPYRIMIDINE-DNA GLYCOSYLASE"/>
    <property type="match status" value="1"/>
</dbReference>
<name>A0A7S2ZJE0_9RHOD</name>
<dbReference type="InterPro" id="IPR010979">
    <property type="entry name" value="Ribosomal_uS13-like_H2TH"/>
</dbReference>
<dbReference type="SMART" id="SM00898">
    <property type="entry name" value="Fapy_DNA_glyco"/>
    <property type="match status" value="1"/>
</dbReference>
<sequence>MMFVAAPSFGLGRCRSKNKKMLVVRFPEGPEVKVMAEHLKTIEGMALSNVLILSGRYSQGAEPKGLDQFRQRIPMTVQQVSCKGKLLYMRCHDGPGIYFTLGMTGTFSFQPSSHSRLLIEMSGAGRRDLNVFFNDQRNFGTVTFFKDESEIASKLKKIGESYLDGLTEDRFVQELQKQTTRKPKRSLAVFLMDQSKTSGIGNYILSESLYRARISPWATVDELSSSQRSELFHHIRSVIYTSYEKQTGAAFQPGSHNPILQVGHTACSMPIFSAQRSENSRVLHASRFMDEAATLRVERWLETKDHTVDLYGLCRKSNYPTNNDGS</sequence>
<gene>
    <name evidence="11" type="ORF">RMAR00112_LOCUS10038</name>
</gene>
<comment type="catalytic activity">
    <reaction evidence="1">
        <text>Hydrolysis of DNA containing ring-opened 7-methylguanine residues, releasing 2,6-diamino-4-hydroxy-5-(N-methyl)formamidopyrimidine.</text>
        <dbReference type="EC" id="3.2.2.23"/>
    </reaction>
</comment>
<evidence type="ECO:0000259" key="10">
    <source>
        <dbReference type="PROSITE" id="PS51068"/>
    </source>
</evidence>
<evidence type="ECO:0000256" key="9">
    <source>
        <dbReference type="ARBA" id="ARBA00023295"/>
    </source>
</evidence>
<evidence type="ECO:0000256" key="7">
    <source>
        <dbReference type="ARBA" id="ARBA00023239"/>
    </source>
</evidence>
<dbReference type="SUPFAM" id="SSF81624">
    <property type="entry name" value="N-terminal domain of MutM-like DNA repair proteins"/>
    <property type="match status" value="1"/>
</dbReference>
<dbReference type="Pfam" id="PF01149">
    <property type="entry name" value="Fapy_DNA_glyco"/>
    <property type="match status" value="1"/>
</dbReference>
<keyword evidence="9" id="KW-0326">Glycosidase</keyword>
<keyword evidence="7" id="KW-0456">Lyase</keyword>
<dbReference type="GO" id="GO:0003684">
    <property type="term" value="F:damaged DNA binding"/>
    <property type="evidence" value="ECO:0007669"/>
    <property type="project" value="InterPro"/>
</dbReference>
<evidence type="ECO:0000256" key="6">
    <source>
        <dbReference type="ARBA" id="ARBA00023204"/>
    </source>
</evidence>
<keyword evidence="5" id="KW-0238">DNA-binding</keyword>
<dbReference type="Gene3D" id="1.10.8.50">
    <property type="match status" value="1"/>
</dbReference>